<dbReference type="Pfam" id="PF04437">
    <property type="entry name" value="RINT1_TIP1"/>
    <property type="match status" value="1"/>
</dbReference>
<evidence type="ECO:0000313" key="2">
    <source>
        <dbReference type="Proteomes" id="UP000243876"/>
    </source>
</evidence>
<dbReference type="InterPro" id="IPR042044">
    <property type="entry name" value="EXOC6PINT-1/Sec15/Tip20_C_dom2"/>
</dbReference>
<dbReference type="PROSITE" id="PS51386">
    <property type="entry name" value="RINT1_TIP20"/>
    <property type="match status" value="1"/>
</dbReference>
<proteinExistence type="predicted"/>
<dbReference type="AlphaFoldDB" id="A0A0D6EH29"/>
<dbReference type="InterPro" id="IPR007528">
    <property type="entry name" value="RINT1_Tip20"/>
</dbReference>
<reference evidence="2" key="1">
    <citation type="submission" date="2015-02" db="EMBL/GenBank/DDBJ databases">
        <authorList>
            <person name="Gon?alves P."/>
        </authorList>
    </citation>
    <scope>NUCLEOTIDE SEQUENCE [LARGE SCALE GENOMIC DNA]</scope>
</reference>
<name>A0A0D6EH29_SPOSA</name>
<keyword evidence="2" id="KW-1185">Reference proteome</keyword>
<dbReference type="GO" id="GO:0006890">
    <property type="term" value="P:retrograde vesicle-mediated transport, Golgi to endoplasmic reticulum"/>
    <property type="evidence" value="ECO:0007669"/>
    <property type="project" value="InterPro"/>
</dbReference>
<dbReference type="GO" id="GO:0070939">
    <property type="term" value="C:Dsl1/NZR complex"/>
    <property type="evidence" value="ECO:0007669"/>
    <property type="project" value="InterPro"/>
</dbReference>
<dbReference type="PANTHER" id="PTHR13520:SF0">
    <property type="entry name" value="RAD50-INTERACTING PROTEIN 1"/>
    <property type="match status" value="1"/>
</dbReference>
<dbReference type="Proteomes" id="UP000243876">
    <property type="component" value="Unassembled WGS sequence"/>
</dbReference>
<dbReference type="PANTHER" id="PTHR13520">
    <property type="entry name" value="RAD50-INTERACTING PROTEIN 1 RINT-1"/>
    <property type="match status" value="1"/>
</dbReference>
<sequence>MATVQLQSLLAPPSPSVSRSSAQQLLAQAVGPSPIVPSTLASLLSHLLDSQRTEQSRLAVELARSQQETDRLLQDTTNKLSTVKHRTEALKQGHAELQARLKHASEALVSRLDAPLEEEGEAYGATLRERLMTLSQRRKELEGAKKWFGVIVKAEELGSVLLLALCDDITVLRSLDAGALPQAFRAYVGLVDYIKLVYRETDQLKAGVAAANGGASLVALTTHLVGMANSVWNSLVKALSSRLLAQLETLGWPQPFAEPLDPYEDHRVAEFQTAFVDLLTLEHLCVKTSDSVSEVFRDVAAPSSLLMYADHLDAHRQNNNPLPGPSKTPQSKKPKPLLALIPLVHPLLLRFKWQFDGDRSTNRIDKPEYPLSHVLNLLTAHERFLGEDIQYLLDSNGFEDVDAVNEFTSLLLPPLASRLRHHLPQLLSMPPVLAHTVYQVVEFDQVLRGRGYRPRINRGQEEQEEEGEWEGLAEVVLGRREWGERWLEGERGFFDKRYFDAIGANDAWHIIPEEDYDAGEGGSGTRPTNSALRVKELAEQLADRYRPLPLRHTLPFLLTLHLPLLQSYATRITSSLDAFESLSFGLLPGALGQTTAATAGVGGVVRLVRAGVSARWMAERCDEWGEDAFFLHLYEYLAASSSSGRIDDPDLQAAAEDVLDNSDGTLFDREKKVFEDLADRSEDLIVRHCVREVVSELKPYFGKRFDLPSDAETTTDLSLSPELLSPLSLLSSLLRTLVASYPPSTLTALYRRISTSLSQALYDRLLVSHSWTEPGASQFQYDLEHGFLAAGREAGIQRGLARGWEVARAGARVLGLPTQASQQGAYVPGGEWTFSKVMQVVWEEEDDGEGSRFAAVMDELGVGEALGRAEVQALMRRRPECWR</sequence>
<dbReference type="Gene3D" id="1.20.58.670">
    <property type="entry name" value="Dsl1p vesicle tethering complex, Tip20p subunit, domain D"/>
    <property type="match status" value="1"/>
</dbReference>
<accession>A0A0D6EH29</accession>
<gene>
    <name evidence="1" type="primary">SPOSA6832_00821</name>
</gene>
<dbReference type="GO" id="GO:0006888">
    <property type="term" value="P:endoplasmic reticulum to Golgi vesicle-mediated transport"/>
    <property type="evidence" value="ECO:0007669"/>
    <property type="project" value="InterPro"/>
</dbReference>
<dbReference type="OrthoDB" id="407410at2759"/>
<dbReference type="EMBL" id="CENE01000002">
    <property type="protein sequence ID" value="CEQ39322.1"/>
    <property type="molecule type" value="Genomic_DNA"/>
</dbReference>
<dbReference type="GO" id="GO:0060628">
    <property type="term" value="P:regulation of ER to Golgi vesicle-mediated transport"/>
    <property type="evidence" value="ECO:0007669"/>
    <property type="project" value="TreeGrafter"/>
</dbReference>
<evidence type="ECO:0000313" key="1">
    <source>
        <dbReference type="EMBL" id="CEQ39322.1"/>
    </source>
</evidence>
<organism evidence="1 2">
    <name type="scientific">Sporidiobolus salmonicolor</name>
    <name type="common">Yeast-like fungus</name>
    <name type="synonym">Sporobolomyces salmonicolor</name>
    <dbReference type="NCBI Taxonomy" id="5005"/>
    <lineage>
        <taxon>Eukaryota</taxon>
        <taxon>Fungi</taxon>
        <taxon>Dikarya</taxon>
        <taxon>Basidiomycota</taxon>
        <taxon>Pucciniomycotina</taxon>
        <taxon>Microbotryomycetes</taxon>
        <taxon>Sporidiobolales</taxon>
        <taxon>Sporidiobolaceae</taxon>
        <taxon>Sporobolomyces</taxon>
    </lineage>
</organism>
<protein>
    <submittedName>
        <fullName evidence="1">SPOSA6832_00821-mRNA-1:cds</fullName>
    </submittedName>
</protein>